<protein>
    <submittedName>
        <fullName evidence="2">Ribosomal protein S4</fullName>
    </submittedName>
</protein>
<organism evidence="2">
    <name type="scientific">Ancoracysta twista</name>
    <dbReference type="NCBI Taxonomy" id="2044563"/>
    <lineage>
        <taxon>Eukaryota</taxon>
        <taxon>Provora</taxon>
        <taxon>Nebulidia</taxon>
        <taxon>Nebulidea</taxon>
        <taxon>Nebulidida</taxon>
        <taxon>Nebulidae</taxon>
    </lineage>
</organism>
<dbReference type="CDD" id="cd00165">
    <property type="entry name" value="S4"/>
    <property type="match status" value="1"/>
</dbReference>
<dbReference type="GO" id="GO:0003723">
    <property type="term" value="F:RNA binding"/>
    <property type="evidence" value="ECO:0007669"/>
    <property type="project" value="InterPro"/>
</dbReference>
<evidence type="ECO:0000259" key="1">
    <source>
        <dbReference type="Pfam" id="PF01479"/>
    </source>
</evidence>
<dbReference type="Gene3D" id="3.10.290.10">
    <property type="entry name" value="RNA-binding S4 domain"/>
    <property type="match status" value="1"/>
</dbReference>
<accession>A0A2H4R8F2</accession>
<dbReference type="InterPro" id="IPR002942">
    <property type="entry name" value="S4_RNA-bd"/>
</dbReference>
<dbReference type="SUPFAM" id="SSF55174">
    <property type="entry name" value="Alpha-L RNA-binding motif"/>
    <property type="match status" value="1"/>
</dbReference>
<proteinExistence type="predicted"/>
<dbReference type="RefSeq" id="YP_009446435.1">
    <property type="nucleotide sequence ID" value="NC_036491.1"/>
</dbReference>
<evidence type="ECO:0000313" key="2">
    <source>
        <dbReference type="EMBL" id="ATY40923.1"/>
    </source>
</evidence>
<dbReference type="GO" id="GO:0005840">
    <property type="term" value="C:ribosome"/>
    <property type="evidence" value="ECO:0007669"/>
    <property type="project" value="UniProtKB-KW"/>
</dbReference>
<name>A0A2H4R8F2_9EUKA</name>
<keyword evidence="2" id="KW-0689">Ribosomal protein</keyword>
<dbReference type="GeneID" id="35199364"/>
<sequence>MSRKIEARQKVCRHMRINLWGQKMNPKTQRVIQKERGTSASLRNHKKQLFAIQLQERGRVLKYYGNLNSSYYRTIAHKVKDPKKIIPYLECRLDAITHRSFFGATIFQSRQRVNHRKITVDGRIHNRPANQVENYCLIRPTSFFRGQLHQLMALSNKNSLGKTNQKITFLAANDFLNHYRQFILESLLKQRKYQIILEKLKQKKSPNTLGKISKLWAPVGVDKRFAFIIQSYFYRKFFSINEGIVTLGDLRLQKIFKGLFQQGIIDYLKINYQLLGSTLVYRPTIREIPLPKGFTVAL</sequence>
<dbReference type="EMBL" id="MG202008">
    <property type="protein sequence ID" value="ATY40923.1"/>
    <property type="molecule type" value="Genomic_DNA"/>
</dbReference>
<gene>
    <name evidence="2" type="primary">rps4</name>
</gene>
<keyword evidence="2" id="KW-0496">Mitochondrion</keyword>
<dbReference type="InterPro" id="IPR036986">
    <property type="entry name" value="S4_RNA-bd_sf"/>
</dbReference>
<dbReference type="Pfam" id="PF01479">
    <property type="entry name" value="S4"/>
    <property type="match status" value="1"/>
</dbReference>
<dbReference type="AlphaFoldDB" id="A0A2H4R8F2"/>
<keyword evidence="2" id="KW-0687">Ribonucleoprotein</keyword>
<feature type="domain" description="RNA-binding S4" evidence="1">
    <location>
        <begin position="92"/>
        <end position="132"/>
    </location>
</feature>
<reference evidence="2" key="1">
    <citation type="journal article" date="2017" name="Curr. Biol.">
        <title>A New Lineage of Eukaryotes Illuminates Early Mitochondrial Genome Reduction.</title>
        <authorList>
            <person name="Janouskovec J."/>
            <person name="Tikhonenkov D.V."/>
            <person name="Burki F."/>
            <person name="Howe A.T."/>
            <person name="Rohwer F.L."/>
            <person name="Mylnikov A.P."/>
            <person name="Keeling P.J."/>
        </authorList>
    </citation>
    <scope>NUCLEOTIDE SEQUENCE</scope>
    <source>
        <strain evidence="2">TD-1</strain>
    </source>
</reference>
<geneLocation type="mitochondrion" evidence="2"/>